<dbReference type="GO" id="GO:0032993">
    <property type="term" value="C:protein-DNA complex"/>
    <property type="evidence" value="ECO:0007669"/>
    <property type="project" value="TreeGrafter"/>
</dbReference>
<dbReference type="PANTHER" id="PTHR48111:SF1">
    <property type="entry name" value="TWO-COMPONENT RESPONSE REGULATOR ORR33"/>
    <property type="match status" value="1"/>
</dbReference>
<keyword evidence="3" id="KW-0805">Transcription regulation</keyword>
<dbReference type="InterPro" id="IPR036388">
    <property type="entry name" value="WH-like_DNA-bd_sf"/>
</dbReference>
<dbReference type="SUPFAM" id="SSF46894">
    <property type="entry name" value="C-terminal effector domain of the bipartite response regulators"/>
    <property type="match status" value="1"/>
</dbReference>
<dbReference type="SUPFAM" id="SSF52172">
    <property type="entry name" value="CheY-like"/>
    <property type="match status" value="1"/>
</dbReference>
<dbReference type="Gene3D" id="3.40.50.2300">
    <property type="match status" value="1"/>
</dbReference>
<dbReference type="SMART" id="SM00448">
    <property type="entry name" value="REC"/>
    <property type="match status" value="1"/>
</dbReference>
<proteinExistence type="predicted"/>
<feature type="modified residue" description="4-aspartylphosphate" evidence="6">
    <location>
        <position position="55"/>
    </location>
</feature>
<evidence type="ECO:0000313" key="9">
    <source>
        <dbReference type="Proteomes" id="UP000555411"/>
    </source>
</evidence>
<evidence type="ECO:0000259" key="7">
    <source>
        <dbReference type="PROSITE" id="PS50110"/>
    </source>
</evidence>
<dbReference type="EMBL" id="JACLQD010000004">
    <property type="protein sequence ID" value="MBC2836903.1"/>
    <property type="molecule type" value="Genomic_DNA"/>
</dbReference>
<dbReference type="InterPro" id="IPR011006">
    <property type="entry name" value="CheY-like_superfamily"/>
</dbReference>
<evidence type="ECO:0000256" key="6">
    <source>
        <dbReference type="PROSITE-ProRule" id="PRU00169"/>
    </source>
</evidence>
<dbReference type="PANTHER" id="PTHR48111">
    <property type="entry name" value="REGULATOR OF RPOS"/>
    <property type="match status" value="1"/>
</dbReference>
<accession>A0A842IBV9</accession>
<dbReference type="Proteomes" id="UP000555411">
    <property type="component" value="Unassembled WGS sequence"/>
</dbReference>
<dbReference type="Pfam" id="PF00072">
    <property type="entry name" value="Response_reg"/>
    <property type="match status" value="1"/>
</dbReference>
<dbReference type="InterPro" id="IPR016032">
    <property type="entry name" value="Sig_transdc_resp-reg_C-effctor"/>
</dbReference>
<evidence type="ECO:0000256" key="3">
    <source>
        <dbReference type="ARBA" id="ARBA00023015"/>
    </source>
</evidence>
<dbReference type="GO" id="GO:0000976">
    <property type="term" value="F:transcription cis-regulatory region binding"/>
    <property type="evidence" value="ECO:0007669"/>
    <property type="project" value="TreeGrafter"/>
</dbReference>
<gene>
    <name evidence="8" type="ORF">H7F16_15395</name>
</gene>
<keyword evidence="5" id="KW-0804">Transcription</keyword>
<dbReference type="Gene3D" id="1.10.10.10">
    <property type="entry name" value="Winged helix-like DNA-binding domain superfamily/Winged helix DNA-binding domain"/>
    <property type="match status" value="1"/>
</dbReference>
<keyword evidence="2" id="KW-0902">Two-component regulatory system</keyword>
<name>A0A842IBV9_9RHOB</name>
<evidence type="ECO:0000256" key="4">
    <source>
        <dbReference type="ARBA" id="ARBA00023125"/>
    </source>
</evidence>
<keyword evidence="4" id="KW-0238">DNA-binding</keyword>
<evidence type="ECO:0000256" key="5">
    <source>
        <dbReference type="ARBA" id="ARBA00023163"/>
    </source>
</evidence>
<dbReference type="GO" id="GO:0000156">
    <property type="term" value="F:phosphorelay response regulator activity"/>
    <property type="evidence" value="ECO:0007669"/>
    <property type="project" value="TreeGrafter"/>
</dbReference>
<protein>
    <submittedName>
        <fullName evidence="8">Response regulator transcription factor</fullName>
    </submittedName>
</protein>
<reference evidence="8 9" key="1">
    <citation type="journal article" date="2017" name="Int. J. Syst. Evol. Microbiol.">
        <title>Gemmobacter straminiformis sp. nov., isolated from an artificial fountain.</title>
        <authorList>
            <person name="Kang J.Y."/>
            <person name="Kim M.J."/>
            <person name="Chun J."/>
            <person name="Son K.P."/>
            <person name="Jahng K.Y."/>
        </authorList>
    </citation>
    <scope>NUCLEOTIDE SEQUENCE [LARGE SCALE GENOMIC DNA]</scope>
    <source>
        <strain evidence="8 9">CAM-8</strain>
    </source>
</reference>
<dbReference type="InterPro" id="IPR039420">
    <property type="entry name" value="WalR-like"/>
</dbReference>
<dbReference type="RefSeq" id="WP_185798502.1">
    <property type="nucleotide sequence ID" value="NZ_JACLQD010000004.1"/>
</dbReference>
<dbReference type="GO" id="GO:0005829">
    <property type="term" value="C:cytosol"/>
    <property type="evidence" value="ECO:0007669"/>
    <property type="project" value="TreeGrafter"/>
</dbReference>
<keyword evidence="1 6" id="KW-0597">Phosphoprotein</keyword>
<evidence type="ECO:0000256" key="2">
    <source>
        <dbReference type="ARBA" id="ARBA00023012"/>
    </source>
</evidence>
<dbReference type="AlphaFoldDB" id="A0A842IBV9"/>
<dbReference type="PROSITE" id="PS50110">
    <property type="entry name" value="RESPONSE_REGULATORY"/>
    <property type="match status" value="1"/>
</dbReference>
<organism evidence="8 9">
    <name type="scientific">Paragemmobacter straminiformis</name>
    <dbReference type="NCBI Taxonomy" id="2045119"/>
    <lineage>
        <taxon>Bacteria</taxon>
        <taxon>Pseudomonadati</taxon>
        <taxon>Pseudomonadota</taxon>
        <taxon>Alphaproteobacteria</taxon>
        <taxon>Rhodobacterales</taxon>
        <taxon>Paracoccaceae</taxon>
        <taxon>Paragemmobacter</taxon>
    </lineage>
</organism>
<evidence type="ECO:0000313" key="8">
    <source>
        <dbReference type="EMBL" id="MBC2836903.1"/>
    </source>
</evidence>
<feature type="domain" description="Response regulatory" evidence="7">
    <location>
        <begin position="7"/>
        <end position="120"/>
    </location>
</feature>
<evidence type="ECO:0000256" key="1">
    <source>
        <dbReference type="ARBA" id="ARBA00022553"/>
    </source>
</evidence>
<comment type="caution">
    <text evidence="8">The sequence shown here is derived from an EMBL/GenBank/DDBJ whole genome shotgun (WGS) entry which is preliminary data.</text>
</comment>
<dbReference type="CDD" id="cd17574">
    <property type="entry name" value="REC_OmpR"/>
    <property type="match status" value="1"/>
</dbReference>
<keyword evidence="9" id="KW-1185">Reference proteome</keyword>
<sequence>MNLPRASVAIIEDNSDLNGLLVNALRTAGFDASGHTSVEGFEAHDGPAPLIFLLDLNLPGEDGLSFARRLRADRPQSGIIMLTARDEMDQRRRGYDSGADIYLTKPSSVDEILGALNALSRRLPLGAAQQGAADDADLVLNRRRLELSGPSGTVSLGADEAEFLTHCATAPEGRVSLDQIRGFLRDGETLSKVAIELKVVRIRKKLASAGLGGRCIVSVRNFGYQLLVPLRLTGS</sequence>
<dbReference type="InterPro" id="IPR001789">
    <property type="entry name" value="Sig_transdc_resp-reg_receiver"/>
</dbReference>
<dbReference type="GO" id="GO:0006355">
    <property type="term" value="P:regulation of DNA-templated transcription"/>
    <property type="evidence" value="ECO:0007669"/>
    <property type="project" value="InterPro"/>
</dbReference>